<reference evidence="5 6" key="1">
    <citation type="journal article" date="2019" name="Genome Biol. Evol.">
        <title>The Rhododendron genome and chromosomal organization provide insight into shared whole-genome duplications across the heath family (Ericaceae).</title>
        <authorList>
            <person name="Soza V.L."/>
            <person name="Lindsley D."/>
            <person name="Waalkes A."/>
            <person name="Ramage E."/>
            <person name="Patwardhan R.P."/>
            <person name="Burton J.N."/>
            <person name="Adey A."/>
            <person name="Kumar A."/>
            <person name="Qiu R."/>
            <person name="Shendure J."/>
            <person name="Hall B."/>
        </authorList>
    </citation>
    <scope>NUCLEOTIDE SEQUENCE [LARGE SCALE GENOMIC DNA]</scope>
    <source>
        <strain evidence="5">RSF 1966-606</strain>
    </source>
</reference>
<keyword evidence="6" id="KW-1185">Reference proteome</keyword>
<sequence length="333" mass="35639">MNTTPTSTAVCGNCGVEERRLLLLHHVRHRGLFRRLCTSCVLRLHPQSFCPTCFLVYSPPLLPPPSSTDAVSCLKCDSFSHPHCAGGPNRSPASPYTCPPCANPGTPIFDTSKRELDKRGAKVLLAAVKVAAGSMSKAAAGARAEAEKRAKEAAFARKRAREALEHVAFLVAREKVKRKESVAAASAEVSVAKERNHKAAPIMELNRVGNQRAVEGVDGPNEVSARLNAVGLREKERLQGFGGLSAVSGIQNNGAGMAVESNERPRVSPASNVGAPFTQNNVNERSDNLGHLENTNAQGEKVSNGLYSVLPVGDQMKHVQSNHGREEKMGSQQ</sequence>
<evidence type="ECO:0000256" key="3">
    <source>
        <dbReference type="ARBA" id="ARBA00022833"/>
    </source>
</evidence>
<feature type="non-terminal residue" evidence="5">
    <location>
        <position position="1"/>
    </location>
</feature>
<keyword evidence="1" id="KW-0479">Metal-binding</keyword>
<accession>A0A6A4KEZ9</accession>
<dbReference type="PANTHER" id="PTHR34451">
    <property type="entry name" value="PHD FINGER FAMILY PROTEIN"/>
    <property type="match status" value="1"/>
</dbReference>
<evidence type="ECO:0000313" key="5">
    <source>
        <dbReference type="EMBL" id="KAE9446703.1"/>
    </source>
</evidence>
<proteinExistence type="predicted"/>
<evidence type="ECO:0000256" key="1">
    <source>
        <dbReference type="ARBA" id="ARBA00022723"/>
    </source>
</evidence>
<dbReference type="GO" id="GO:0008270">
    <property type="term" value="F:zinc ion binding"/>
    <property type="evidence" value="ECO:0007669"/>
    <property type="project" value="UniProtKB-KW"/>
</dbReference>
<organism evidence="5 6">
    <name type="scientific">Rhododendron williamsianum</name>
    <dbReference type="NCBI Taxonomy" id="262921"/>
    <lineage>
        <taxon>Eukaryota</taxon>
        <taxon>Viridiplantae</taxon>
        <taxon>Streptophyta</taxon>
        <taxon>Embryophyta</taxon>
        <taxon>Tracheophyta</taxon>
        <taxon>Spermatophyta</taxon>
        <taxon>Magnoliopsida</taxon>
        <taxon>eudicotyledons</taxon>
        <taxon>Gunneridae</taxon>
        <taxon>Pentapetalae</taxon>
        <taxon>asterids</taxon>
        <taxon>Ericales</taxon>
        <taxon>Ericaceae</taxon>
        <taxon>Ericoideae</taxon>
        <taxon>Rhodoreae</taxon>
        <taxon>Rhododendron</taxon>
    </lineage>
</organism>
<keyword evidence="2" id="KW-0863">Zinc-finger</keyword>
<protein>
    <submittedName>
        <fullName evidence="5">Uncharacterized protein</fullName>
    </submittedName>
</protein>
<name>A0A6A4KEZ9_9ERIC</name>
<dbReference type="InterPro" id="IPR011011">
    <property type="entry name" value="Znf_FYVE_PHD"/>
</dbReference>
<evidence type="ECO:0000313" key="6">
    <source>
        <dbReference type="Proteomes" id="UP000428333"/>
    </source>
</evidence>
<comment type="caution">
    <text evidence="5">The sequence shown here is derived from an EMBL/GenBank/DDBJ whole genome shotgun (WGS) entry which is preliminary data.</text>
</comment>
<dbReference type="EMBL" id="QEFC01003733">
    <property type="protein sequence ID" value="KAE9446703.1"/>
    <property type="molecule type" value="Genomic_DNA"/>
</dbReference>
<evidence type="ECO:0000256" key="2">
    <source>
        <dbReference type="ARBA" id="ARBA00022771"/>
    </source>
</evidence>
<dbReference type="OrthoDB" id="692041at2759"/>
<dbReference type="SUPFAM" id="SSF57903">
    <property type="entry name" value="FYVE/PHD zinc finger"/>
    <property type="match status" value="1"/>
</dbReference>
<evidence type="ECO:0000256" key="4">
    <source>
        <dbReference type="SAM" id="MobiDB-lite"/>
    </source>
</evidence>
<dbReference type="Proteomes" id="UP000428333">
    <property type="component" value="Linkage Group LG13"/>
</dbReference>
<keyword evidence="3" id="KW-0862">Zinc</keyword>
<feature type="region of interest" description="Disordered" evidence="4">
    <location>
        <begin position="259"/>
        <end position="292"/>
    </location>
</feature>
<dbReference type="PANTHER" id="PTHR34451:SF7">
    <property type="entry name" value="PHD FINGER FAMILY PROTEIN"/>
    <property type="match status" value="1"/>
</dbReference>
<gene>
    <name evidence="5" type="ORF">C3L33_21387</name>
</gene>
<dbReference type="AlphaFoldDB" id="A0A6A4KEZ9"/>